<dbReference type="Pfam" id="PF05222">
    <property type="entry name" value="AlaDh_PNT_N"/>
    <property type="match status" value="1"/>
</dbReference>
<dbReference type="RefSeq" id="WP_106062662.1">
    <property type="nucleotide sequence ID" value="NZ_PVXO01000009.1"/>
</dbReference>
<evidence type="ECO:0000313" key="4">
    <source>
        <dbReference type="Proteomes" id="UP000239706"/>
    </source>
</evidence>
<keyword evidence="1 3" id="KW-0560">Oxidoreductase</keyword>
<dbReference type="Proteomes" id="UP000239706">
    <property type="component" value="Unassembled WGS sequence"/>
</dbReference>
<dbReference type="PANTHER" id="PTHR42795">
    <property type="entry name" value="ALANINE DEHYDROGENASE"/>
    <property type="match status" value="1"/>
</dbReference>
<dbReference type="InterPro" id="IPR036291">
    <property type="entry name" value="NAD(P)-bd_dom_sf"/>
</dbReference>
<dbReference type="GO" id="GO:0000286">
    <property type="term" value="F:alanine dehydrogenase activity"/>
    <property type="evidence" value="ECO:0007669"/>
    <property type="project" value="UniProtKB-EC"/>
</dbReference>
<dbReference type="Gene3D" id="3.40.50.720">
    <property type="entry name" value="NAD(P)-binding Rossmann-like Domain"/>
    <property type="match status" value="2"/>
</dbReference>
<dbReference type="GO" id="GO:0005886">
    <property type="term" value="C:plasma membrane"/>
    <property type="evidence" value="ECO:0007669"/>
    <property type="project" value="TreeGrafter"/>
</dbReference>
<comment type="caution">
    <text evidence="3">The sequence shown here is derived from an EMBL/GenBank/DDBJ whole genome shotgun (WGS) entry which is preliminary data.</text>
</comment>
<dbReference type="InterPro" id="IPR007698">
    <property type="entry name" value="AlaDH/PNT_NAD(H)-bd"/>
</dbReference>
<dbReference type="EC" id="1.4.1.1" evidence="3"/>
<proteinExistence type="predicted"/>
<accession>A0A2T0B887</accession>
<dbReference type="GO" id="GO:0006524">
    <property type="term" value="P:alanine catabolic process"/>
    <property type="evidence" value="ECO:0007669"/>
    <property type="project" value="TreeGrafter"/>
</dbReference>
<dbReference type="SMART" id="SM01003">
    <property type="entry name" value="AlaDh_PNT_N"/>
    <property type="match status" value="1"/>
</dbReference>
<dbReference type="EMBL" id="PVXO01000009">
    <property type="protein sequence ID" value="PRR80096.1"/>
    <property type="molecule type" value="Genomic_DNA"/>
</dbReference>
<dbReference type="OrthoDB" id="1881226at2"/>
<keyword evidence="4" id="KW-1185">Reference proteome</keyword>
<gene>
    <name evidence="3" type="primary">ald</name>
    <name evidence="3" type="ORF">CLLI_04800</name>
</gene>
<dbReference type="InterPro" id="IPR007886">
    <property type="entry name" value="AlaDH/PNT_N"/>
</dbReference>
<reference evidence="3 4" key="1">
    <citation type="submission" date="2018-03" db="EMBL/GenBank/DDBJ databases">
        <title>Genome sequence of Clostridium liquoris DSM 100320.</title>
        <authorList>
            <person name="Poehlein A."/>
            <person name="Daniel R."/>
        </authorList>
    </citation>
    <scope>NUCLEOTIDE SEQUENCE [LARGE SCALE GENOMIC DNA]</scope>
    <source>
        <strain evidence="3 4">DSM 100320</strain>
    </source>
</reference>
<dbReference type="Pfam" id="PF01262">
    <property type="entry name" value="AlaDh_PNT_C"/>
    <property type="match status" value="1"/>
</dbReference>
<feature type="domain" description="Alanine dehydrogenase/pyridine nucleotide transhydrogenase N-terminal" evidence="2">
    <location>
        <begin position="5"/>
        <end position="122"/>
    </location>
</feature>
<organism evidence="3 4">
    <name type="scientific">Clostridium liquoris</name>
    <dbReference type="NCBI Taxonomy" id="1289519"/>
    <lineage>
        <taxon>Bacteria</taxon>
        <taxon>Bacillati</taxon>
        <taxon>Bacillota</taxon>
        <taxon>Clostridia</taxon>
        <taxon>Eubacteriales</taxon>
        <taxon>Clostridiaceae</taxon>
        <taxon>Clostridium</taxon>
    </lineage>
</organism>
<evidence type="ECO:0000256" key="1">
    <source>
        <dbReference type="ARBA" id="ARBA00023002"/>
    </source>
</evidence>
<evidence type="ECO:0000259" key="2">
    <source>
        <dbReference type="SMART" id="SM01003"/>
    </source>
</evidence>
<name>A0A2T0B887_9CLOT</name>
<dbReference type="AlphaFoldDB" id="A0A2T0B887"/>
<dbReference type="SUPFAM" id="SSF52283">
    <property type="entry name" value="Formate/glycerate dehydrogenase catalytic domain-like"/>
    <property type="match status" value="1"/>
</dbReference>
<protein>
    <submittedName>
        <fullName evidence="3">Alanine dehydrogenase</fullName>
        <ecNumber evidence="3">1.4.1.1</ecNumber>
    </submittedName>
</protein>
<sequence length="377" mass="43479">MITLGFPRMHKEKNEKRDFLPDFFRRLNSENAEFFLENGYGSAMGICHEEYLKANKNIKFISNRECYEKDMVVVLRCPEFNEINSMKDGSTLLSMLHYPTRATRVQRLKEKNIFGVSMDSLRNDFLERIVVNYNGTSGNGVEMAFQELSKTMKDFYSKDRDTIKVTIIGMGMVGLYAAKAAGKYGNLELNNKMKELNTKGVIVNMLPRSVTNDREELIKILKETDILIDASTRDNPSNYIISNDLISYLKPHGVILDLTADPYLTDIEPMQVKAIEGIPTGTLDKPVIYPNDPIYNTIPEQVNKDNRRVVVSCNAWPGIKPEECMYLYGMQLFPILQQLIRLSRENFTEVSDDYFTRAIHRATIEYFEKYEKIVENN</sequence>
<dbReference type="PANTHER" id="PTHR42795:SF1">
    <property type="entry name" value="ALANINE DEHYDROGENASE"/>
    <property type="match status" value="1"/>
</dbReference>
<dbReference type="CDD" id="cd01620">
    <property type="entry name" value="Ala_dh_like"/>
    <property type="match status" value="1"/>
</dbReference>
<dbReference type="SUPFAM" id="SSF51735">
    <property type="entry name" value="NAD(P)-binding Rossmann-fold domains"/>
    <property type="match status" value="1"/>
</dbReference>
<evidence type="ECO:0000313" key="3">
    <source>
        <dbReference type="EMBL" id="PRR80096.1"/>
    </source>
</evidence>